<evidence type="ECO:0000256" key="3">
    <source>
        <dbReference type="PROSITE-ProRule" id="PRU00497"/>
    </source>
</evidence>
<evidence type="ECO:0000256" key="4">
    <source>
        <dbReference type="SAM" id="SignalP"/>
    </source>
</evidence>
<dbReference type="InterPro" id="IPR050468">
    <property type="entry name" value="Cuticle_Struct_Prot"/>
</dbReference>
<evidence type="ECO:0000313" key="5">
    <source>
        <dbReference type="EMBL" id="KOB67421.1"/>
    </source>
</evidence>
<comment type="caution">
    <text evidence="5">The sequence shown here is derived from an EMBL/GenBank/DDBJ whole genome shotgun (WGS) entry which is preliminary data.</text>
</comment>
<keyword evidence="1 3" id="KW-0193">Cuticle</keyword>
<evidence type="ECO:0000256" key="2">
    <source>
        <dbReference type="ARBA" id="ARBA00022729"/>
    </source>
</evidence>
<keyword evidence="6" id="KW-1185">Reference proteome</keyword>
<dbReference type="PANTHER" id="PTHR10380:SF173">
    <property type="entry name" value="CUTICULAR PROTEIN 47EF, ISOFORM C-RELATED"/>
    <property type="match status" value="1"/>
</dbReference>
<dbReference type="EMBL" id="JTDY01005053">
    <property type="protein sequence ID" value="KOB67421.1"/>
    <property type="molecule type" value="Genomic_DNA"/>
</dbReference>
<evidence type="ECO:0000256" key="1">
    <source>
        <dbReference type="ARBA" id="ARBA00022460"/>
    </source>
</evidence>
<evidence type="ECO:0000313" key="6">
    <source>
        <dbReference type="Proteomes" id="UP000037510"/>
    </source>
</evidence>
<feature type="non-terminal residue" evidence="5">
    <location>
        <position position="132"/>
    </location>
</feature>
<dbReference type="PROSITE" id="PS51257">
    <property type="entry name" value="PROKAR_LIPOPROTEIN"/>
    <property type="match status" value="1"/>
</dbReference>
<dbReference type="AlphaFoldDB" id="A0A0L7KWH7"/>
<dbReference type="PANTHER" id="PTHR10380">
    <property type="entry name" value="CUTICLE PROTEIN"/>
    <property type="match status" value="1"/>
</dbReference>
<dbReference type="Pfam" id="PF00379">
    <property type="entry name" value="Chitin_bind_4"/>
    <property type="match status" value="1"/>
</dbReference>
<dbReference type="GO" id="GO:0008010">
    <property type="term" value="F:structural constituent of chitin-based larval cuticle"/>
    <property type="evidence" value="ECO:0007669"/>
    <property type="project" value="TreeGrafter"/>
</dbReference>
<proteinExistence type="predicted"/>
<name>A0A0L7KWH7_OPEBR</name>
<dbReference type="Proteomes" id="UP000037510">
    <property type="component" value="Unassembled WGS sequence"/>
</dbReference>
<dbReference type="PROSITE" id="PS51155">
    <property type="entry name" value="CHIT_BIND_RR_2"/>
    <property type="match status" value="1"/>
</dbReference>
<organism evidence="5 6">
    <name type="scientific">Operophtera brumata</name>
    <name type="common">Winter moth</name>
    <name type="synonym">Phalaena brumata</name>
    <dbReference type="NCBI Taxonomy" id="104452"/>
    <lineage>
        <taxon>Eukaryota</taxon>
        <taxon>Metazoa</taxon>
        <taxon>Ecdysozoa</taxon>
        <taxon>Arthropoda</taxon>
        <taxon>Hexapoda</taxon>
        <taxon>Insecta</taxon>
        <taxon>Pterygota</taxon>
        <taxon>Neoptera</taxon>
        <taxon>Endopterygota</taxon>
        <taxon>Lepidoptera</taxon>
        <taxon>Glossata</taxon>
        <taxon>Ditrysia</taxon>
        <taxon>Geometroidea</taxon>
        <taxon>Geometridae</taxon>
        <taxon>Larentiinae</taxon>
        <taxon>Operophtera</taxon>
    </lineage>
</organism>
<gene>
    <name evidence="5" type="ORF">OBRU01_19829</name>
</gene>
<protein>
    <submittedName>
        <fullName evidence="5">Cuticular protein RR-1 motif 56</fullName>
    </submittedName>
</protein>
<reference evidence="5 6" key="1">
    <citation type="journal article" date="2015" name="Genome Biol. Evol.">
        <title>The genome of winter moth (Operophtera brumata) provides a genomic perspective on sexual dimorphism and phenology.</title>
        <authorList>
            <person name="Derks M.F."/>
            <person name="Smit S."/>
            <person name="Salis L."/>
            <person name="Schijlen E."/>
            <person name="Bossers A."/>
            <person name="Mateman C."/>
            <person name="Pijl A.S."/>
            <person name="de Ridder D."/>
            <person name="Groenen M.A."/>
            <person name="Visser M.E."/>
            <person name="Megens H.J."/>
        </authorList>
    </citation>
    <scope>NUCLEOTIDE SEQUENCE [LARGE SCALE GENOMIC DNA]</scope>
    <source>
        <strain evidence="5">WM2013NL</strain>
        <tissue evidence="5">Head and thorax</tissue>
    </source>
</reference>
<feature type="signal peptide" evidence="4">
    <location>
        <begin position="1"/>
        <end position="17"/>
    </location>
</feature>
<sequence>MLSRTLLVLSALALASCDVSHLLQTTTTEPPPPRAYLFSYTAGRYPGHTDRQHSEVSDGSGVVRGSYSYVDPRQQVRTVDYVADKQGFHPILSDVPPEHPADTESVAQAKNKHFELYAKIAEEHASHPHPDG</sequence>
<keyword evidence="2 4" id="KW-0732">Signal</keyword>
<feature type="chain" id="PRO_5005572935" evidence="4">
    <location>
        <begin position="18"/>
        <end position="132"/>
    </location>
</feature>
<dbReference type="InterPro" id="IPR000618">
    <property type="entry name" value="Insect_cuticle"/>
</dbReference>
<accession>A0A0L7KWH7</accession>
<dbReference type="GO" id="GO:0062129">
    <property type="term" value="C:chitin-based extracellular matrix"/>
    <property type="evidence" value="ECO:0007669"/>
    <property type="project" value="TreeGrafter"/>
</dbReference>